<dbReference type="AlphaFoldDB" id="A0AAP0KAX5"/>
<evidence type="ECO:0000313" key="2">
    <source>
        <dbReference type="Proteomes" id="UP001419268"/>
    </source>
</evidence>
<comment type="caution">
    <text evidence="1">The sequence shown here is derived from an EMBL/GenBank/DDBJ whole genome shotgun (WGS) entry which is preliminary data.</text>
</comment>
<accession>A0AAP0KAX5</accession>
<proteinExistence type="predicted"/>
<keyword evidence="2" id="KW-1185">Reference proteome</keyword>
<reference evidence="1 2" key="1">
    <citation type="submission" date="2024-01" db="EMBL/GenBank/DDBJ databases">
        <title>Genome assemblies of Stephania.</title>
        <authorList>
            <person name="Yang L."/>
        </authorList>
    </citation>
    <scope>NUCLEOTIDE SEQUENCE [LARGE SCALE GENOMIC DNA]</scope>
    <source>
        <strain evidence="1">JXDWG</strain>
        <tissue evidence="1">Leaf</tissue>
    </source>
</reference>
<name>A0AAP0KAX5_9MAGN</name>
<dbReference type="EMBL" id="JBBNAG010000003">
    <property type="protein sequence ID" value="KAK9148323.1"/>
    <property type="molecule type" value="Genomic_DNA"/>
</dbReference>
<organism evidence="1 2">
    <name type="scientific">Stephania cephalantha</name>
    <dbReference type="NCBI Taxonomy" id="152367"/>
    <lineage>
        <taxon>Eukaryota</taxon>
        <taxon>Viridiplantae</taxon>
        <taxon>Streptophyta</taxon>
        <taxon>Embryophyta</taxon>
        <taxon>Tracheophyta</taxon>
        <taxon>Spermatophyta</taxon>
        <taxon>Magnoliopsida</taxon>
        <taxon>Ranunculales</taxon>
        <taxon>Menispermaceae</taxon>
        <taxon>Menispermoideae</taxon>
        <taxon>Cissampelideae</taxon>
        <taxon>Stephania</taxon>
    </lineage>
</organism>
<protein>
    <submittedName>
        <fullName evidence="1">Uncharacterized protein</fullName>
    </submittedName>
</protein>
<sequence>MVAVKVEVLQTLDLCLKPDYIERDAKNDVTALHEQHVGSNVGPLISDILELLHPCSRDQFNHISRSAHALVVHVAQEVPTATLATQEEQATTIVRPRVELVVAALILTDPIMASGISWEERQKEFGTIVLATKPNKLPKIRDSA</sequence>
<gene>
    <name evidence="1" type="ORF">Scep_007080</name>
</gene>
<evidence type="ECO:0000313" key="1">
    <source>
        <dbReference type="EMBL" id="KAK9148323.1"/>
    </source>
</evidence>
<dbReference type="Proteomes" id="UP001419268">
    <property type="component" value="Unassembled WGS sequence"/>
</dbReference>